<evidence type="ECO:0000256" key="1">
    <source>
        <dbReference type="ARBA" id="ARBA00004430"/>
    </source>
</evidence>
<dbReference type="InterPro" id="IPR036400">
    <property type="entry name" value="Cyt_B5-like_heme/steroid_sf"/>
</dbReference>
<comment type="subcellular location">
    <subcellularLocation>
        <location evidence="1">Cytoplasm</location>
        <location evidence="1">Cytoskeleton</location>
        <location evidence="1">Cilium axoneme</location>
    </subcellularLocation>
</comment>
<keyword evidence="4" id="KW-0479">Metal-binding</keyword>
<dbReference type="Gene3D" id="3.10.120.10">
    <property type="entry name" value="Cytochrome b5-like heme/steroid binding domain"/>
    <property type="match status" value="1"/>
</dbReference>
<dbReference type="InterPro" id="IPR052320">
    <property type="entry name" value="Cytochrome_b5_domain"/>
</dbReference>
<keyword evidence="7" id="KW-0966">Cell projection</keyword>
<dbReference type="AlphaFoldDB" id="A0A7S4GM59"/>
<dbReference type="Pfam" id="PF00173">
    <property type="entry name" value="Cyt-b5"/>
    <property type="match status" value="1"/>
</dbReference>
<organism evidence="11">
    <name type="scientific">Eutreptiella gymnastica</name>
    <dbReference type="NCBI Taxonomy" id="73025"/>
    <lineage>
        <taxon>Eukaryota</taxon>
        <taxon>Discoba</taxon>
        <taxon>Euglenozoa</taxon>
        <taxon>Euglenida</taxon>
        <taxon>Spirocuta</taxon>
        <taxon>Euglenophyceae</taxon>
        <taxon>Eutreptiales</taxon>
        <taxon>Eutreptiaceae</taxon>
        <taxon>Eutreptiella</taxon>
    </lineage>
</organism>
<evidence type="ECO:0000313" key="11">
    <source>
        <dbReference type="EMBL" id="CAE0841120.1"/>
    </source>
</evidence>
<proteinExistence type="predicted"/>
<evidence type="ECO:0000256" key="8">
    <source>
        <dbReference type="ARBA" id="ARBA00040649"/>
    </source>
</evidence>
<keyword evidence="5" id="KW-0408">Iron</keyword>
<keyword evidence="6" id="KW-0206">Cytoskeleton</keyword>
<evidence type="ECO:0000256" key="9">
    <source>
        <dbReference type="ARBA" id="ARBA00046139"/>
    </source>
</evidence>
<reference evidence="11" key="1">
    <citation type="submission" date="2021-01" db="EMBL/GenBank/DDBJ databases">
        <authorList>
            <person name="Corre E."/>
            <person name="Pelletier E."/>
            <person name="Niang G."/>
            <person name="Scheremetjew M."/>
            <person name="Finn R."/>
            <person name="Kale V."/>
            <person name="Holt S."/>
            <person name="Cochrane G."/>
            <person name="Meng A."/>
            <person name="Brown T."/>
            <person name="Cohen L."/>
        </authorList>
    </citation>
    <scope>NUCLEOTIDE SEQUENCE</scope>
    <source>
        <strain evidence="11">CCMP1594</strain>
    </source>
</reference>
<sequence length="218" mass="25356">MEAAWTRRRFYTPNEIKVHNTEEDCWVSALGKVLDLTSLIQQYRGALTEPIVRAAGTDISHWFNKETGDIKRCIDPKTGLEQYYTPHGRFVHVLPSIVTTVLDNQFDLPWWLDPQYVIGELTSRPRKIRIINTLNHHETTLEVCSEETMNEIQNRYLAYNAHAASYTWKRMTDPLDMNKTLEENGIADESEEFEELGLPDDYYISAIHIYFNDDLTIG</sequence>
<evidence type="ECO:0000259" key="10">
    <source>
        <dbReference type="PROSITE" id="PS50255"/>
    </source>
</evidence>
<dbReference type="PANTHER" id="PTHR21281:SF0">
    <property type="entry name" value="CYTOCHROME B5 DOMAIN-CONTAINING PROTEIN 1"/>
    <property type="match status" value="1"/>
</dbReference>
<dbReference type="GO" id="GO:0046872">
    <property type="term" value="F:metal ion binding"/>
    <property type="evidence" value="ECO:0007669"/>
    <property type="project" value="UniProtKB-KW"/>
</dbReference>
<dbReference type="GO" id="GO:0005930">
    <property type="term" value="C:axoneme"/>
    <property type="evidence" value="ECO:0007669"/>
    <property type="project" value="UniProtKB-SubCell"/>
</dbReference>
<evidence type="ECO:0000256" key="6">
    <source>
        <dbReference type="ARBA" id="ARBA00023212"/>
    </source>
</evidence>
<feature type="domain" description="Cytochrome b5 heme-binding" evidence="10">
    <location>
        <begin position="8"/>
        <end position="122"/>
    </location>
</feature>
<dbReference type="EMBL" id="HBJA01149999">
    <property type="protein sequence ID" value="CAE0841120.1"/>
    <property type="molecule type" value="Transcribed_RNA"/>
</dbReference>
<protein>
    <recommendedName>
        <fullName evidence="8">Cytochrome b5 domain-containing protein 1</fullName>
    </recommendedName>
</protein>
<dbReference type="SMART" id="SM01117">
    <property type="entry name" value="Cyt-b5"/>
    <property type="match status" value="1"/>
</dbReference>
<keyword evidence="2" id="KW-0963">Cytoplasm</keyword>
<evidence type="ECO:0000256" key="7">
    <source>
        <dbReference type="ARBA" id="ARBA00023273"/>
    </source>
</evidence>
<evidence type="ECO:0000256" key="2">
    <source>
        <dbReference type="ARBA" id="ARBA00022490"/>
    </source>
</evidence>
<dbReference type="SUPFAM" id="SSF55856">
    <property type="entry name" value="Cytochrome b5-like heme/steroid binding domain"/>
    <property type="match status" value="1"/>
</dbReference>
<name>A0A7S4GM59_9EUGL</name>
<evidence type="ECO:0000256" key="4">
    <source>
        <dbReference type="ARBA" id="ARBA00022723"/>
    </source>
</evidence>
<evidence type="ECO:0000256" key="3">
    <source>
        <dbReference type="ARBA" id="ARBA00022617"/>
    </source>
</evidence>
<accession>A0A7S4GM59</accession>
<dbReference type="PROSITE" id="PS50255">
    <property type="entry name" value="CYTOCHROME_B5_2"/>
    <property type="match status" value="1"/>
</dbReference>
<evidence type="ECO:0000256" key="5">
    <source>
        <dbReference type="ARBA" id="ARBA00023004"/>
    </source>
</evidence>
<dbReference type="PANTHER" id="PTHR21281">
    <property type="entry name" value="CYTOCHROME B5 DOMAIN-CONTAINING PROTEIN 1"/>
    <property type="match status" value="1"/>
</dbReference>
<keyword evidence="3" id="KW-0349">Heme</keyword>
<gene>
    <name evidence="11" type="ORF">EGYM00163_LOCUS51594</name>
</gene>
<comment type="function">
    <text evidence="9">Radial spoke stalk protein that binds heme under oxidizing conditions. Required for the coordinated beating of multiple cilia maybe by functioning in a redox signaling pathway.</text>
</comment>
<dbReference type="InterPro" id="IPR001199">
    <property type="entry name" value="Cyt_B5-like_heme/steroid-bd"/>
</dbReference>